<feature type="region of interest" description="Disordered" evidence="1">
    <location>
        <begin position="199"/>
        <end position="243"/>
    </location>
</feature>
<dbReference type="EMBL" id="JBBWWQ010000008">
    <property type="protein sequence ID" value="KAK8940949.1"/>
    <property type="molecule type" value="Genomic_DNA"/>
</dbReference>
<gene>
    <name evidence="3" type="ORF">KSP39_PZI010080</name>
</gene>
<feature type="compositionally biased region" description="Low complexity" evidence="1">
    <location>
        <begin position="212"/>
        <end position="226"/>
    </location>
</feature>
<evidence type="ECO:0000259" key="2">
    <source>
        <dbReference type="Pfam" id="PF24747"/>
    </source>
</evidence>
<accession>A0AAP0G6S8</accession>
<feature type="domain" description="GIR1-like zinc ribbon" evidence="2">
    <location>
        <begin position="253"/>
        <end position="281"/>
    </location>
</feature>
<organism evidence="3 4">
    <name type="scientific">Platanthera zijinensis</name>
    <dbReference type="NCBI Taxonomy" id="2320716"/>
    <lineage>
        <taxon>Eukaryota</taxon>
        <taxon>Viridiplantae</taxon>
        <taxon>Streptophyta</taxon>
        <taxon>Embryophyta</taxon>
        <taxon>Tracheophyta</taxon>
        <taxon>Spermatophyta</taxon>
        <taxon>Magnoliopsida</taxon>
        <taxon>Liliopsida</taxon>
        <taxon>Asparagales</taxon>
        <taxon>Orchidaceae</taxon>
        <taxon>Orchidoideae</taxon>
        <taxon>Orchideae</taxon>
        <taxon>Orchidinae</taxon>
        <taxon>Platanthera</taxon>
    </lineage>
</organism>
<dbReference type="InterPro" id="IPR056440">
    <property type="entry name" value="Zn-ribbon_GIR1"/>
</dbReference>
<sequence length="302" mass="32204">MGVPYKYLGTLNCATARQNYARTQATPFSHTSILIKRKAFIRYFLILLPVPFRRAIGNPNPSGGDGGGMSVIASRVSSEDGDVKRDLVTRDLLGGGKAIGDIGDVGMEIVEVAVGWERRIDQLSGKTNLQKTCSDPVLRELHDLNLPPPLSGSSAAPERSTSLDLSLSAVSAAVGSDPASAYRSVCTLEKVKSALKRAEQESLLNRRRRSDCGSSGSTSSSTTSSSLKRRSTEETECAEVQDSPLPSLASGGMVAAGCPVCLLYVLISTVDPRCPRCDSTVPIPLSKKHLRIDLNCSSPQYC</sequence>
<reference evidence="3 4" key="1">
    <citation type="journal article" date="2022" name="Nat. Plants">
        <title>Genomes of leafy and leafless Platanthera orchids illuminate the evolution of mycoheterotrophy.</title>
        <authorList>
            <person name="Li M.H."/>
            <person name="Liu K.W."/>
            <person name="Li Z."/>
            <person name="Lu H.C."/>
            <person name="Ye Q.L."/>
            <person name="Zhang D."/>
            <person name="Wang J.Y."/>
            <person name="Li Y.F."/>
            <person name="Zhong Z.M."/>
            <person name="Liu X."/>
            <person name="Yu X."/>
            <person name="Liu D.K."/>
            <person name="Tu X.D."/>
            <person name="Liu B."/>
            <person name="Hao Y."/>
            <person name="Liao X.Y."/>
            <person name="Jiang Y.T."/>
            <person name="Sun W.H."/>
            <person name="Chen J."/>
            <person name="Chen Y.Q."/>
            <person name="Ai Y."/>
            <person name="Zhai J.W."/>
            <person name="Wu S.S."/>
            <person name="Zhou Z."/>
            <person name="Hsiao Y.Y."/>
            <person name="Wu W.L."/>
            <person name="Chen Y.Y."/>
            <person name="Lin Y.F."/>
            <person name="Hsu J.L."/>
            <person name="Li C.Y."/>
            <person name="Wang Z.W."/>
            <person name="Zhao X."/>
            <person name="Zhong W.Y."/>
            <person name="Ma X.K."/>
            <person name="Ma L."/>
            <person name="Huang J."/>
            <person name="Chen G.Z."/>
            <person name="Huang M.Z."/>
            <person name="Huang L."/>
            <person name="Peng D.H."/>
            <person name="Luo Y.B."/>
            <person name="Zou S.Q."/>
            <person name="Chen S.P."/>
            <person name="Lan S."/>
            <person name="Tsai W.C."/>
            <person name="Van de Peer Y."/>
            <person name="Liu Z.J."/>
        </authorList>
    </citation>
    <scope>NUCLEOTIDE SEQUENCE [LARGE SCALE GENOMIC DNA]</scope>
    <source>
        <strain evidence="3">Lor287</strain>
    </source>
</reference>
<dbReference type="Pfam" id="PF24747">
    <property type="entry name" value="Zn-ribbon_GIR1"/>
    <property type="match status" value="1"/>
</dbReference>
<dbReference type="AlphaFoldDB" id="A0AAP0G6S8"/>
<keyword evidence="4" id="KW-1185">Reference proteome</keyword>
<dbReference type="PANTHER" id="PTHR33177">
    <property type="entry name" value="PUTATIVE-RELATED"/>
    <property type="match status" value="1"/>
</dbReference>
<comment type="caution">
    <text evidence="3">The sequence shown here is derived from an EMBL/GenBank/DDBJ whole genome shotgun (WGS) entry which is preliminary data.</text>
</comment>
<name>A0AAP0G6S8_9ASPA</name>
<dbReference type="Proteomes" id="UP001418222">
    <property type="component" value="Unassembled WGS sequence"/>
</dbReference>
<evidence type="ECO:0000313" key="3">
    <source>
        <dbReference type="EMBL" id="KAK8940949.1"/>
    </source>
</evidence>
<dbReference type="PANTHER" id="PTHR33177:SF24">
    <property type="entry name" value="FILAMENTOUS HEMAGGLUTININ TRANSPORTER"/>
    <property type="match status" value="1"/>
</dbReference>
<evidence type="ECO:0000256" key="1">
    <source>
        <dbReference type="SAM" id="MobiDB-lite"/>
    </source>
</evidence>
<proteinExistence type="predicted"/>
<protein>
    <recommendedName>
        <fullName evidence="2">GIR1-like zinc ribbon domain-containing protein</fullName>
    </recommendedName>
</protein>
<evidence type="ECO:0000313" key="4">
    <source>
        <dbReference type="Proteomes" id="UP001418222"/>
    </source>
</evidence>
<dbReference type="InterPro" id="IPR055281">
    <property type="entry name" value="GIR1-2/SIED1"/>
</dbReference>